<evidence type="ECO:0000256" key="1">
    <source>
        <dbReference type="SAM" id="MobiDB-lite"/>
    </source>
</evidence>
<reference evidence="2 3" key="1">
    <citation type="journal article" date="2020" name="Nature">
        <title>Six reference-quality genomes reveal evolution of bat adaptations.</title>
        <authorList>
            <person name="Jebb D."/>
            <person name="Huang Z."/>
            <person name="Pippel M."/>
            <person name="Hughes G.M."/>
            <person name="Lavrichenko K."/>
            <person name="Devanna P."/>
            <person name="Winkler S."/>
            <person name="Jermiin L.S."/>
            <person name="Skirmuntt E.C."/>
            <person name="Katzourakis A."/>
            <person name="Burkitt-Gray L."/>
            <person name="Ray D.A."/>
            <person name="Sullivan K.A.M."/>
            <person name="Roscito J.G."/>
            <person name="Kirilenko B.M."/>
            <person name="Davalos L.M."/>
            <person name="Corthals A.P."/>
            <person name="Power M.L."/>
            <person name="Jones G."/>
            <person name="Ransome R.D."/>
            <person name="Dechmann D.K.N."/>
            <person name="Locatelli A.G."/>
            <person name="Puechmaille S.J."/>
            <person name="Fedrigo O."/>
            <person name="Jarvis E.D."/>
            <person name="Hiller M."/>
            <person name="Vernes S.C."/>
            <person name="Myers E.W."/>
            <person name="Teeling E.C."/>
        </authorList>
    </citation>
    <scope>NUCLEOTIDE SEQUENCE [LARGE SCALE GENOMIC DNA]</scope>
    <source>
        <strain evidence="2">MPipKuh1</strain>
        <tissue evidence="2">Flight muscle</tissue>
    </source>
</reference>
<gene>
    <name evidence="2" type="ORF">mPipKuh1_009289</name>
</gene>
<evidence type="ECO:0000313" key="3">
    <source>
        <dbReference type="Proteomes" id="UP000558488"/>
    </source>
</evidence>
<dbReference type="AlphaFoldDB" id="A0A7J7TP08"/>
<keyword evidence="3" id="KW-1185">Reference proteome</keyword>
<sequence length="137" mass="15040">MTNWPRAARNPRTCGSSCSSYAHLPREAPAEAQLPVLAGSSASGHRKSRLRSDEWPPRFETGPPGGPRRRLVSGDGGSEPRVLGEVRLRVGGSARQEAGGMDGRRGRSEEEPRREDRSGGRTRFRRRVPFSAPDPRL</sequence>
<protein>
    <submittedName>
        <fullName evidence="2">Uncharacterized protein</fullName>
    </submittedName>
</protein>
<evidence type="ECO:0000313" key="2">
    <source>
        <dbReference type="EMBL" id="KAF6302534.1"/>
    </source>
</evidence>
<feature type="compositionally biased region" description="Basic and acidic residues" evidence="1">
    <location>
        <begin position="102"/>
        <end position="119"/>
    </location>
</feature>
<dbReference type="EMBL" id="JACAGB010000025">
    <property type="protein sequence ID" value="KAF6302534.1"/>
    <property type="molecule type" value="Genomic_DNA"/>
</dbReference>
<name>A0A7J7TP08_PIPKU</name>
<comment type="caution">
    <text evidence="2">The sequence shown here is derived from an EMBL/GenBank/DDBJ whole genome shotgun (WGS) entry which is preliminary data.</text>
</comment>
<dbReference type="Proteomes" id="UP000558488">
    <property type="component" value="Unassembled WGS sequence"/>
</dbReference>
<proteinExistence type="predicted"/>
<organism evidence="2 3">
    <name type="scientific">Pipistrellus kuhlii</name>
    <name type="common">Kuhl's pipistrelle</name>
    <dbReference type="NCBI Taxonomy" id="59472"/>
    <lineage>
        <taxon>Eukaryota</taxon>
        <taxon>Metazoa</taxon>
        <taxon>Chordata</taxon>
        <taxon>Craniata</taxon>
        <taxon>Vertebrata</taxon>
        <taxon>Euteleostomi</taxon>
        <taxon>Mammalia</taxon>
        <taxon>Eutheria</taxon>
        <taxon>Laurasiatheria</taxon>
        <taxon>Chiroptera</taxon>
        <taxon>Yangochiroptera</taxon>
        <taxon>Vespertilionidae</taxon>
        <taxon>Pipistrellus</taxon>
    </lineage>
</organism>
<accession>A0A7J7TP08</accession>
<feature type="region of interest" description="Disordered" evidence="1">
    <location>
        <begin position="32"/>
        <end position="137"/>
    </location>
</feature>